<dbReference type="InterPro" id="IPR036390">
    <property type="entry name" value="WH_DNA-bd_sf"/>
</dbReference>
<dbReference type="GO" id="GO:0045892">
    <property type="term" value="P:negative regulation of DNA-templated transcription"/>
    <property type="evidence" value="ECO:0007669"/>
    <property type="project" value="TreeGrafter"/>
</dbReference>
<keyword evidence="3" id="KW-0346">Stress response</keyword>
<dbReference type="PANTHER" id="PTHR34824:SF1">
    <property type="entry name" value="HEAT-INDUCIBLE TRANSCRIPTION REPRESSOR HRCA"/>
    <property type="match status" value="1"/>
</dbReference>
<dbReference type="SUPFAM" id="SSF55781">
    <property type="entry name" value="GAF domain-like"/>
    <property type="match status" value="1"/>
</dbReference>
<keyword evidence="1" id="KW-0678">Repressor</keyword>
<dbReference type="GO" id="GO:0003677">
    <property type="term" value="F:DNA binding"/>
    <property type="evidence" value="ECO:0007669"/>
    <property type="project" value="InterPro"/>
</dbReference>
<comment type="caution">
    <text evidence="6">The sequence shown here is derived from an EMBL/GenBank/DDBJ whole genome shotgun (WGS) entry which is preliminary data.</text>
</comment>
<dbReference type="InterPro" id="IPR002571">
    <property type="entry name" value="HrcA"/>
</dbReference>
<evidence type="ECO:0000313" key="7">
    <source>
        <dbReference type="Proteomes" id="UP000229756"/>
    </source>
</evidence>
<organism evidence="6 7">
    <name type="scientific">candidate division WWE3 bacterium CG_4_9_14_0_2_um_filter_35_11</name>
    <dbReference type="NCBI Taxonomy" id="1975077"/>
    <lineage>
        <taxon>Bacteria</taxon>
        <taxon>Katanobacteria</taxon>
    </lineage>
</organism>
<reference evidence="7" key="1">
    <citation type="submission" date="2017-09" db="EMBL/GenBank/DDBJ databases">
        <title>Depth-based differentiation of microbial function through sediment-hosted aquifers and enrichment of novel symbionts in the deep terrestrial subsurface.</title>
        <authorList>
            <person name="Probst A.J."/>
            <person name="Ladd B."/>
            <person name="Jarett J.K."/>
            <person name="Geller-Mcgrath D.E."/>
            <person name="Sieber C.M.K."/>
            <person name="Emerson J.B."/>
            <person name="Anantharaman K."/>
            <person name="Thomas B.C."/>
            <person name="Malmstrom R."/>
            <person name="Stieglmeier M."/>
            <person name="Klingl A."/>
            <person name="Woyke T."/>
            <person name="Ryan C.M."/>
            <person name="Banfield J.F."/>
        </authorList>
    </citation>
    <scope>NUCLEOTIDE SEQUENCE [LARGE SCALE GENOMIC DNA]</scope>
</reference>
<dbReference type="Pfam" id="PF01628">
    <property type="entry name" value="HrcA"/>
    <property type="match status" value="1"/>
</dbReference>
<gene>
    <name evidence="6" type="ORF">CO058_01615</name>
</gene>
<dbReference type="InterPro" id="IPR036388">
    <property type="entry name" value="WH-like_DNA-bd_sf"/>
</dbReference>
<feature type="domain" description="Heat-inducible transcription repressor HrcA C-terminal" evidence="5">
    <location>
        <begin position="82"/>
        <end position="224"/>
    </location>
</feature>
<name>A0A2M8EM40_UNCKA</name>
<dbReference type="Gene3D" id="3.30.450.40">
    <property type="match status" value="1"/>
</dbReference>
<evidence type="ECO:0000313" key="6">
    <source>
        <dbReference type="EMBL" id="PJC23790.1"/>
    </source>
</evidence>
<dbReference type="EMBL" id="PFSJ01000011">
    <property type="protein sequence ID" value="PJC23790.1"/>
    <property type="molecule type" value="Genomic_DNA"/>
</dbReference>
<dbReference type="SUPFAM" id="SSF46785">
    <property type="entry name" value="Winged helix' DNA-binding domain"/>
    <property type="match status" value="1"/>
</dbReference>
<keyword evidence="4" id="KW-0804">Transcription</keyword>
<dbReference type="Gene3D" id="1.10.10.10">
    <property type="entry name" value="Winged helix-like DNA-binding domain superfamily/Winged helix DNA-binding domain"/>
    <property type="match status" value="1"/>
</dbReference>
<dbReference type="Proteomes" id="UP000229756">
    <property type="component" value="Unassembled WGS sequence"/>
</dbReference>
<accession>A0A2M8EM40</accession>
<dbReference type="InterPro" id="IPR021153">
    <property type="entry name" value="HrcA_C"/>
</dbReference>
<evidence type="ECO:0000256" key="2">
    <source>
        <dbReference type="ARBA" id="ARBA00023015"/>
    </source>
</evidence>
<dbReference type="AlphaFoldDB" id="A0A2M8EM40"/>
<keyword evidence="2" id="KW-0805">Transcription regulation</keyword>
<proteinExistence type="predicted"/>
<sequence length="241" mass="26964">MSLTIRQSEILKAIIEEYITCAQPIASVELVEKRDLAVSGATVRNIMADLVRLGYLSMIHVSSGRRPTDRAYRYYISELMDEDIISVLDEVALKQKVWDVRYELERLLANSAKALSEASNAITISLTDDGFMSYYGASKIFDMPEFYEIDVTRSVFRIIDDYNLAKSILSKTADSNNVSVLIGREIGLANMEPISVISTACKLGKKTCYIGVLGPSRIQYNRVIPLVRYAAELLNEVGENL</sequence>
<dbReference type="InterPro" id="IPR029016">
    <property type="entry name" value="GAF-like_dom_sf"/>
</dbReference>
<dbReference type="PANTHER" id="PTHR34824">
    <property type="entry name" value="HEAT-INDUCIBLE TRANSCRIPTION REPRESSOR HRCA"/>
    <property type="match status" value="1"/>
</dbReference>
<evidence type="ECO:0000256" key="1">
    <source>
        <dbReference type="ARBA" id="ARBA00022491"/>
    </source>
</evidence>
<evidence type="ECO:0000256" key="4">
    <source>
        <dbReference type="ARBA" id="ARBA00023163"/>
    </source>
</evidence>
<evidence type="ECO:0000259" key="5">
    <source>
        <dbReference type="Pfam" id="PF01628"/>
    </source>
</evidence>
<evidence type="ECO:0000256" key="3">
    <source>
        <dbReference type="ARBA" id="ARBA00023016"/>
    </source>
</evidence>
<protein>
    <recommendedName>
        <fullName evidence="5">Heat-inducible transcription repressor HrcA C-terminal domain-containing protein</fullName>
    </recommendedName>
</protein>